<gene>
    <name evidence="2" type="ORF">BLNAU_3323</name>
</gene>
<reference evidence="2 3" key="1">
    <citation type="journal article" date="2022" name="bioRxiv">
        <title>Genomics of Preaxostyla Flagellates Illuminates Evolutionary Transitions and the Path Towards Mitochondrial Loss.</title>
        <authorList>
            <person name="Novak L.V.F."/>
            <person name="Treitli S.C."/>
            <person name="Pyrih J."/>
            <person name="Halakuc P."/>
            <person name="Pipaliya S.V."/>
            <person name="Vacek V."/>
            <person name="Brzon O."/>
            <person name="Soukal P."/>
            <person name="Eme L."/>
            <person name="Dacks J.B."/>
            <person name="Karnkowska A."/>
            <person name="Elias M."/>
            <person name="Hampl V."/>
        </authorList>
    </citation>
    <scope>NUCLEOTIDE SEQUENCE [LARGE SCALE GENOMIC DNA]</scope>
    <source>
        <strain evidence="2">NAU3</strain>
        <tissue evidence="2">Gut</tissue>
    </source>
</reference>
<dbReference type="EMBL" id="JARBJD010000014">
    <property type="protein sequence ID" value="KAK2961886.1"/>
    <property type="molecule type" value="Genomic_DNA"/>
</dbReference>
<dbReference type="Proteomes" id="UP001281761">
    <property type="component" value="Unassembled WGS sequence"/>
</dbReference>
<accession>A0ABQ9YDP5</accession>
<evidence type="ECO:0000313" key="3">
    <source>
        <dbReference type="Proteomes" id="UP001281761"/>
    </source>
</evidence>
<feature type="region of interest" description="Disordered" evidence="1">
    <location>
        <begin position="67"/>
        <end position="90"/>
    </location>
</feature>
<evidence type="ECO:0000256" key="1">
    <source>
        <dbReference type="SAM" id="MobiDB-lite"/>
    </source>
</evidence>
<organism evidence="2 3">
    <name type="scientific">Blattamonas nauphoetae</name>
    <dbReference type="NCBI Taxonomy" id="2049346"/>
    <lineage>
        <taxon>Eukaryota</taxon>
        <taxon>Metamonada</taxon>
        <taxon>Preaxostyla</taxon>
        <taxon>Oxymonadida</taxon>
        <taxon>Blattamonas</taxon>
    </lineage>
</organism>
<feature type="compositionally biased region" description="Basic and acidic residues" evidence="1">
    <location>
        <begin position="81"/>
        <end position="90"/>
    </location>
</feature>
<protein>
    <submittedName>
        <fullName evidence="2">Uncharacterized protein</fullName>
    </submittedName>
</protein>
<proteinExistence type="predicted"/>
<evidence type="ECO:0000313" key="2">
    <source>
        <dbReference type="EMBL" id="KAK2961886.1"/>
    </source>
</evidence>
<keyword evidence="3" id="KW-1185">Reference proteome</keyword>
<name>A0ABQ9YDP5_9EUKA</name>
<comment type="caution">
    <text evidence="2">The sequence shown here is derived from an EMBL/GenBank/DDBJ whole genome shotgun (WGS) entry which is preliminary data.</text>
</comment>
<sequence length="90" mass="10063">MVVVVLGIESRCRSFEDSPRGKGYEVRDFVELDGCDFCRSKAGHHTMNEDDNRGTITRRKLRRIVTTDGRLLSTSSGSDGEGDRRNSPSN</sequence>